<dbReference type="SUPFAM" id="SSF47592">
    <property type="entry name" value="SWIB/MDM2 domain"/>
    <property type="match status" value="1"/>
</dbReference>
<gene>
    <name evidence="2" type="ORF">GGX14DRAFT_425709</name>
</gene>
<organism evidence="2 3">
    <name type="scientific">Mycena pura</name>
    <dbReference type="NCBI Taxonomy" id="153505"/>
    <lineage>
        <taxon>Eukaryota</taxon>
        <taxon>Fungi</taxon>
        <taxon>Dikarya</taxon>
        <taxon>Basidiomycota</taxon>
        <taxon>Agaricomycotina</taxon>
        <taxon>Agaricomycetes</taxon>
        <taxon>Agaricomycetidae</taxon>
        <taxon>Agaricales</taxon>
        <taxon>Marasmiineae</taxon>
        <taxon>Mycenaceae</taxon>
        <taxon>Mycena</taxon>
    </lineage>
</organism>
<dbReference type="Pfam" id="PF02201">
    <property type="entry name" value="SWIB"/>
    <property type="match status" value="1"/>
</dbReference>
<evidence type="ECO:0000259" key="1">
    <source>
        <dbReference type="PROSITE" id="PS51925"/>
    </source>
</evidence>
<comment type="caution">
    <text evidence="2">The sequence shown here is derived from an EMBL/GenBank/DDBJ whole genome shotgun (WGS) entry which is preliminary data.</text>
</comment>
<feature type="domain" description="DM2" evidence="1">
    <location>
        <begin position="155"/>
        <end position="232"/>
    </location>
</feature>
<proteinExistence type="predicted"/>
<dbReference type="PROSITE" id="PS51925">
    <property type="entry name" value="SWIB_MDM2"/>
    <property type="match status" value="1"/>
</dbReference>
<dbReference type="CDD" id="cd10568">
    <property type="entry name" value="SWIB_like"/>
    <property type="match status" value="1"/>
</dbReference>
<name>A0AAD6YNK9_9AGAR</name>
<protein>
    <submittedName>
        <fullName evidence="2">SWI/SNF complex protein</fullName>
    </submittedName>
</protein>
<dbReference type="AlphaFoldDB" id="A0AAD6YNK9"/>
<dbReference type="InterPro" id="IPR019835">
    <property type="entry name" value="SWIB_domain"/>
</dbReference>
<dbReference type="SMART" id="SM00151">
    <property type="entry name" value="SWIB"/>
    <property type="match status" value="1"/>
</dbReference>
<dbReference type="InterPro" id="IPR036885">
    <property type="entry name" value="SWIB_MDM2_dom_sf"/>
</dbReference>
<dbReference type="Proteomes" id="UP001219525">
    <property type="component" value="Unassembled WGS sequence"/>
</dbReference>
<reference evidence="2" key="1">
    <citation type="submission" date="2023-03" db="EMBL/GenBank/DDBJ databases">
        <title>Massive genome expansion in bonnet fungi (Mycena s.s.) driven by repeated elements and novel gene families across ecological guilds.</title>
        <authorList>
            <consortium name="Lawrence Berkeley National Laboratory"/>
            <person name="Harder C.B."/>
            <person name="Miyauchi S."/>
            <person name="Viragh M."/>
            <person name="Kuo A."/>
            <person name="Thoen E."/>
            <person name="Andreopoulos B."/>
            <person name="Lu D."/>
            <person name="Skrede I."/>
            <person name="Drula E."/>
            <person name="Henrissat B."/>
            <person name="Morin E."/>
            <person name="Kohler A."/>
            <person name="Barry K."/>
            <person name="LaButti K."/>
            <person name="Morin E."/>
            <person name="Salamov A."/>
            <person name="Lipzen A."/>
            <person name="Mereny Z."/>
            <person name="Hegedus B."/>
            <person name="Baldrian P."/>
            <person name="Stursova M."/>
            <person name="Weitz H."/>
            <person name="Taylor A."/>
            <person name="Grigoriev I.V."/>
            <person name="Nagy L.G."/>
            <person name="Martin F."/>
            <person name="Kauserud H."/>
        </authorList>
    </citation>
    <scope>NUCLEOTIDE SEQUENCE</scope>
    <source>
        <strain evidence="2">9144</strain>
    </source>
</reference>
<evidence type="ECO:0000313" key="2">
    <source>
        <dbReference type="EMBL" id="KAJ7224448.1"/>
    </source>
</evidence>
<keyword evidence="3" id="KW-1185">Reference proteome</keyword>
<sequence length="380" mass="43430">MYQDLLEMERKLDWTMMRKKAEIQDALLKTPTTTRILRLFMSHTVSGQSWQTAPDLNDAPNFETGEGIPAWELRIEGRLLELNPRTKDKSTVRKFSTFIKRMVVELARDPASYPDGNIVEWPRAAGPNNPPLDGFTIRRKGDAPTKVRVIMYLEHYPEQFKVIPELGNILGIKEDSRIGVIQTLWNYIKLQGLQDKVDRRLVRADDKLRPIFNGENILFQKLPELVNRCLVAPDPITLHYTINPTIPAPERPMAWDVEVKTEDTALKSKMTVMVQGNKESMTTLAKLDEDIATHAQSLHNSHLKRTFLQSFSRDPAQFIQTWLESQSRDLETVLGSGASDGLTIRQEELKRSEFFRLPWVEEAVAVQEGTRLATKATQGP</sequence>
<dbReference type="EMBL" id="JARJCW010000005">
    <property type="protein sequence ID" value="KAJ7224448.1"/>
    <property type="molecule type" value="Genomic_DNA"/>
</dbReference>
<dbReference type="InterPro" id="IPR003121">
    <property type="entry name" value="SWIB_MDM2_domain"/>
</dbReference>
<dbReference type="Gene3D" id="1.10.245.10">
    <property type="entry name" value="SWIB/MDM2 domain"/>
    <property type="match status" value="1"/>
</dbReference>
<evidence type="ECO:0000313" key="3">
    <source>
        <dbReference type="Proteomes" id="UP001219525"/>
    </source>
</evidence>
<dbReference type="PANTHER" id="PTHR13844">
    <property type="entry name" value="SWI/SNF-RELATED MATRIX-ASSOCIATED ACTIN-DEPENDENT REGULATOR OF CHROMATIN SUBFAMILY D"/>
    <property type="match status" value="1"/>
</dbReference>
<accession>A0AAD6YNK9</accession>